<dbReference type="InterPro" id="IPR018113">
    <property type="entry name" value="PTrfase_EIIB_Cys"/>
</dbReference>
<dbReference type="SUPFAM" id="SSF55604">
    <property type="entry name" value="Glucose permease domain IIB"/>
    <property type="match status" value="1"/>
</dbReference>
<dbReference type="PROSITE" id="PS51098">
    <property type="entry name" value="PTS_EIIB_TYPE_1"/>
    <property type="match status" value="1"/>
</dbReference>
<accession>A0A8J3VM72</accession>
<organism evidence="8 9">
    <name type="scientific">Rhizocola hellebori</name>
    <dbReference type="NCBI Taxonomy" id="1392758"/>
    <lineage>
        <taxon>Bacteria</taxon>
        <taxon>Bacillati</taxon>
        <taxon>Actinomycetota</taxon>
        <taxon>Actinomycetes</taxon>
        <taxon>Micromonosporales</taxon>
        <taxon>Micromonosporaceae</taxon>
        <taxon>Rhizocola</taxon>
    </lineage>
</organism>
<dbReference type="PANTHER" id="PTHR30009:SF4">
    <property type="entry name" value="PTS SYSTEM N-ACETYLGLUCOSAMINE-SPECIFIC EIICBA COMPONENT"/>
    <property type="match status" value="1"/>
</dbReference>
<evidence type="ECO:0000256" key="3">
    <source>
        <dbReference type="ARBA" id="ARBA00022679"/>
    </source>
</evidence>
<dbReference type="InterPro" id="IPR001996">
    <property type="entry name" value="PTS_IIB_1"/>
</dbReference>
<keyword evidence="2 8" id="KW-0762">Sugar transport</keyword>
<evidence type="ECO:0000256" key="4">
    <source>
        <dbReference type="ARBA" id="ARBA00022683"/>
    </source>
</evidence>
<evidence type="ECO:0000256" key="6">
    <source>
        <dbReference type="PROSITE-ProRule" id="PRU00421"/>
    </source>
</evidence>
<dbReference type="GO" id="GO:0009401">
    <property type="term" value="P:phosphoenolpyruvate-dependent sugar phosphotransferase system"/>
    <property type="evidence" value="ECO:0007669"/>
    <property type="project" value="UniProtKB-KW"/>
</dbReference>
<dbReference type="EMBL" id="BONY01000153">
    <property type="protein sequence ID" value="GIH11665.1"/>
    <property type="molecule type" value="Genomic_DNA"/>
</dbReference>
<evidence type="ECO:0000313" key="9">
    <source>
        <dbReference type="Proteomes" id="UP000612899"/>
    </source>
</evidence>
<dbReference type="GO" id="GO:0015764">
    <property type="term" value="P:N-acetylglucosamine transport"/>
    <property type="evidence" value="ECO:0007669"/>
    <property type="project" value="TreeGrafter"/>
</dbReference>
<feature type="active site" description="Phosphocysteine intermediate; for EIIB activity" evidence="6">
    <location>
        <position position="27"/>
    </location>
</feature>
<evidence type="ECO:0000313" key="8">
    <source>
        <dbReference type="EMBL" id="GIH11665.1"/>
    </source>
</evidence>
<keyword evidence="3" id="KW-0808">Transferase</keyword>
<reference evidence="8" key="1">
    <citation type="submission" date="2021-01" db="EMBL/GenBank/DDBJ databases">
        <title>Whole genome shotgun sequence of Rhizocola hellebori NBRC 109834.</title>
        <authorList>
            <person name="Komaki H."/>
            <person name="Tamura T."/>
        </authorList>
    </citation>
    <scope>NUCLEOTIDE SEQUENCE</scope>
    <source>
        <strain evidence="8">NBRC 109834</strain>
    </source>
</reference>
<dbReference type="GO" id="GO:0090563">
    <property type="term" value="F:protein-phosphocysteine-sugar phosphotransferase activity"/>
    <property type="evidence" value="ECO:0007669"/>
    <property type="project" value="TreeGrafter"/>
</dbReference>
<dbReference type="InterPro" id="IPR050429">
    <property type="entry name" value="PTS_Glucose_EIICBA"/>
</dbReference>
<dbReference type="GO" id="GO:0016301">
    <property type="term" value="F:kinase activity"/>
    <property type="evidence" value="ECO:0007669"/>
    <property type="project" value="UniProtKB-KW"/>
</dbReference>
<dbReference type="AlphaFoldDB" id="A0A8J3VM72"/>
<dbReference type="Proteomes" id="UP000612899">
    <property type="component" value="Unassembled WGS sequence"/>
</dbReference>
<dbReference type="GO" id="GO:0005886">
    <property type="term" value="C:plasma membrane"/>
    <property type="evidence" value="ECO:0007669"/>
    <property type="project" value="TreeGrafter"/>
</dbReference>
<evidence type="ECO:0000256" key="1">
    <source>
        <dbReference type="ARBA" id="ARBA00022448"/>
    </source>
</evidence>
<name>A0A8J3VM72_9ACTN</name>
<keyword evidence="1" id="KW-0813">Transport</keyword>
<keyword evidence="4" id="KW-0598">Phosphotransferase system</keyword>
<keyword evidence="9" id="KW-1185">Reference proteome</keyword>
<sequence>MTGMVSKAEQIIAGLGGVNNIVEIEPCITRLRSEVVNANLVNEAVLRAAGVHGVLRAGKIVQVIVGPEADTLAGDIEDLM</sequence>
<dbReference type="NCBIfam" id="TIGR00826">
    <property type="entry name" value="EIIB_glc"/>
    <property type="match status" value="1"/>
</dbReference>
<dbReference type="PANTHER" id="PTHR30009">
    <property type="entry name" value="CYTOCHROME C-TYPE SYNTHESIS PROTEIN AND PTS TRANSMEMBRANE COMPONENT"/>
    <property type="match status" value="1"/>
</dbReference>
<dbReference type="GO" id="GO:0008982">
    <property type="term" value="F:protein-N(PI)-phosphohistidine-sugar phosphotransferase activity"/>
    <property type="evidence" value="ECO:0007669"/>
    <property type="project" value="InterPro"/>
</dbReference>
<proteinExistence type="predicted"/>
<dbReference type="Gene3D" id="3.30.1360.60">
    <property type="entry name" value="Glucose permease domain IIB"/>
    <property type="match status" value="1"/>
</dbReference>
<comment type="caution">
    <text evidence="8">The sequence shown here is derived from an EMBL/GenBank/DDBJ whole genome shotgun (WGS) entry which is preliminary data.</text>
</comment>
<dbReference type="InterPro" id="IPR036878">
    <property type="entry name" value="Glu_permease_IIB"/>
</dbReference>
<gene>
    <name evidence="8" type="ORF">Rhe02_97320</name>
</gene>
<evidence type="ECO:0000259" key="7">
    <source>
        <dbReference type="PROSITE" id="PS51098"/>
    </source>
</evidence>
<evidence type="ECO:0000256" key="2">
    <source>
        <dbReference type="ARBA" id="ARBA00022597"/>
    </source>
</evidence>
<evidence type="ECO:0000256" key="5">
    <source>
        <dbReference type="ARBA" id="ARBA00022777"/>
    </source>
</evidence>
<dbReference type="Pfam" id="PF00367">
    <property type="entry name" value="PTS_EIIB"/>
    <property type="match status" value="1"/>
</dbReference>
<protein>
    <submittedName>
        <fullName evidence="8">PTS sugar transporter</fullName>
    </submittedName>
</protein>
<dbReference type="RefSeq" id="WP_373320818.1">
    <property type="nucleotide sequence ID" value="NZ_BONY01000153.1"/>
</dbReference>
<feature type="domain" description="PTS EIIB type-1" evidence="7">
    <location>
        <begin position="5"/>
        <end position="80"/>
    </location>
</feature>
<keyword evidence="5" id="KW-0418">Kinase</keyword>